<dbReference type="SUPFAM" id="SSF53613">
    <property type="entry name" value="Ribokinase-like"/>
    <property type="match status" value="1"/>
</dbReference>
<dbReference type="InterPro" id="IPR011611">
    <property type="entry name" value="PfkB_dom"/>
</dbReference>
<evidence type="ECO:0000256" key="4">
    <source>
        <dbReference type="RuleBase" id="RU003704"/>
    </source>
</evidence>
<dbReference type="PRINTS" id="PR00990">
    <property type="entry name" value="RIBOKINASE"/>
</dbReference>
<evidence type="ECO:0000313" key="6">
    <source>
        <dbReference type="EMBL" id="MFC4693029.1"/>
    </source>
</evidence>
<dbReference type="EMBL" id="JBHSGR010000005">
    <property type="protein sequence ID" value="MFC4693029.1"/>
    <property type="molecule type" value="Genomic_DNA"/>
</dbReference>
<feature type="domain" description="Carbohydrate kinase PfkB" evidence="5">
    <location>
        <begin position="1"/>
        <end position="303"/>
    </location>
</feature>
<dbReference type="PANTHER" id="PTHR10584">
    <property type="entry name" value="SUGAR KINASE"/>
    <property type="match status" value="1"/>
</dbReference>
<comment type="similarity">
    <text evidence="1 4">Belongs to the carbohydrate kinase PfkB family.</text>
</comment>
<proteinExistence type="inferred from homology"/>
<accession>A0ABV9LGE5</accession>
<gene>
    <name evidence="6" type="ORF">ACFO3M_06460</name>
</gene>
<sequence>MTDVVVLGQAGRDLVLQVGRLPSAGGSAEVLRRIEVLGGKGANQAVALAQMGVPVALVGVVGDDGDPLLAQARADGVDVSGVRRRPGVPSALLVDVVGRGGARRLLEDVPDGVLLTAGDVAAAADLVAGCQALSLQMQQPGEAVRAALDLVRPDALVVADGAPADDATRDALLARAAVLRADAAEAALLVGRDLDGVDDVREAALELRAAGPRLVVLSAGADGEVVAWRAGGSRATGGADRPADGVVRVPLSDSDPVDPTGGGDAHVAGLVAALLGGAGPAEAARTASAAATLTVRRLGGRPDLSPAALAGQVARERVVEA</sequence>
<keyword evidence="7" id="KW-1185">Reference proteome</keyword>
<dbReference type="PROSITE" id="PS00583">
    <property type="entry name" value="PFKB_KINASES_1"/>
    <property type="match status" value="1"/>
</dbReference>
<protein>
    <submittedName>
        <fullName evidence="6">PfkB family carbohydrate kinase</fullName>
    </submittedName>
</protein>
<dbReference type="InterPro" id="IPR029056">
    <property type="entry name" value="Ribokinase-like"/>
</dbReference>
<dbReference type="InterPro" id="IPR002139">
    <property type="entry name" value="Ribo/fructo_kinase"/>
</dbReference>
<organism evidence="6 7">
    <name type="scientific">Geodermatophilus arenarius</name>
    <dbReference type="NCBI Taxonomy" id="1137990"/>
    <lineage>
        <taxon>Bacteria</taxon>
        <taxon>Bacillati</taxon>
        <taxon>Actinomycetota</taxon>
        <taxon>Actinomycetes</taxon>
        <taxon>Geodermatophilales</taxon>
        <taxon>Geodermatophilaceae</taxon>
        <taxon>Geodermatophilus</taxon>
    </lineage>
</organism>
<dbReference type="Proteomes" id="UP001596025">
    <property type="component" value="Unassembled WGS sequence"/>
</dbReference>
<dbReference type="PANTHER" id="PTHR10584:SF166">
    <property type="entry name" value="RIBOKINASE"/>
    <property type="match status" value="1"/>
</dbReference>
<reference evidence="7" key="1">
    <citation type="journal article" date="2019" name="Int. J. Syst. Evol. Microbiol.">
        <title>The Global Catalogue of Microorganisms (GCM) 10K type strain sequencing project: providing services to taxonomists for standard genome sequencing and annotation.</title>
        <authorList>
            <consortium name="The Broad Institute Genomics Platform"/>
            <consortium name="The Broad Institute Genome Sequencing Center for Infectious Disease"/>
            <person name="Wu L."/>
            <person name="Ma J."/>
        </authorList>
    </citation>
    <scope>NUCLEOTIDE SEQUENCE [LARGE SCALE GENOMIC DNA]</scope>
    <source>
        <strain evidence="7">CCUG 62763</strain>
    </source>
</reference>
<comment type="caution">
    <text evidence="6">The sequence shown here is derived from an EMBL/GenBank/DDBJ whole genome shotgun (WGS) entry which is preliminary data.</text>
</comment>
<evidence type="ECO:0000256" key="3">
    <source>
        <dbReference type="ARBA" id="ARBA00022777"/>
    </source>
</evidence>
<dbReference type="RefSeq" id="WP_387987696.1">
    <property type="nucleotide sequence ID" value="NZ_JBHSGR010000005.1"/>
</dbReference>
<evidence type="ECO:0000256" key="2">
    <source>
        <dbReference type="ARBA" id="ARBA00022679"/>
    </source>
</evidence>
<keyword evidence="3 4" id="KW-0418">Kinase</keyword>
<dbReference type="Gene3D" id="3.40.1190.20">
    <property type="match status" value="1"/>
</dbReference>
<keyword evidence="2 4" id="KW-0808">Transferase</keyword>
<evidence type="ECO:0000259" key="5">
    <source>
        <dbReference type="Pfam" id="PF00294"/>
    </source>
</evidence>
<dbReference type="PROSITE" id="PS00584">
    <property type="entry name" value="PFKB_KINASES_2"/>
    <property type="match status" value="1"/>
</dbReference>
<evidence type="ECO:0000256" key="1">
    <source>
        <dbReference type="ARBA" id="ARBA00010688"/>
    </source>
</evidence>
<dbReference type="InterPro" id="IPR002173">
    <property type="entry name" value="Carboh/pur_kinase_PfkB_CS"/>
</dbReference>
<dbReference type="Pfam" id="PF00294">
    <property type="entry name" value="PfkB"/>
    <property type="match status" value="1"/>
</dbReference>
<name>A0ABV9LGE5_9ACTN</name>
<dbReference type="GO" id="GO:0016301">
    <property type="term" value="F:kinase activity"/>
    <property type="evidence" value="ECO:0007669"/>
    <property type="project" value="UniProtKB-KW"/>
</dbReference>
<evidence type="ECO:0000313" key="7">
    <source>
        <dbReference type="Proteomes" id="UP001596025"/>
    </source>
</evidence>